<dbReference type="Proteomes" id="UP000254258">
    <property type="component" value="Unassembled WGS sequence"/>
</dbReference>
<keyword evidence="3" id="KW-1185">Reference proteome</keyword>
<dbReference type="SUPFAM" id="SSF53474">
    <property type="entry name" value="alpha/beta-Hydrolases"/>
    <property type="match status" value="1"/>
</dbReference>
<dbReference type="InterPro" id="IPR050266">
    <property type="entry name" value="AB_hydrolase_sf"/>
</dbReference>
<dbReference type="InterPro" id="IPR000073">
    <property type="entry name" value="AB_hydrolase_1"/>
</dbReference>
<evidence type="ECO:0000259" key="1">
    <source>
        <dbReference type="Pfam" id="PF12697"/>
    </source>
</evidence>
<protein>
    <submittedName>
        <fullName evidence="2">Alpha/beta hydrolase</fullName>
    </submittedName>
</protein>
<dbReference type="EMBL" id="QRBE01000011">
    <property type="protein sequence ID" value="RDS79657.1"/>
    <property type="molecule type" value="Genomic_DNA"/>
</dbReference>
<comment type="caution">
    <text evidence="2">The sequence shown here is derived from an EMBL/GenBank/DDBJ whole genome shotgun (WGS) entry which is preliminary data.</text>
</comment>
<evidence type="ECO:0000313" key="2">
    <source>
        <dbReference type="EMBL" id="RDS79657.1"/>
    </source>
</evidence>
<evidence type="ECO:0000313" key="3">
    <source>
        <dbReference type="Proteomes" id="UP000254258"/>
    </source>
</evidence>
<sequence>MGEMEFDALGAWAWDLGRSDSTGERPQPGAEIMVIPTGGTFHAKGKGTMSVSLKRANALVLGCFLAGAPAMGHAHAASPGEVPTSAYEHPQTLVTLADGRRLNLFCLGSGSPTVVMEAGGGDDSLSFQAVQARVANVTRVCSYDRAGMGFSDPSPYPTTLMHVIADLHGLLDRAHIGRPIVLVGHSDGGLYAAFYAATYGQQVGGMVLIDPDSPGLDQSALSVLDQPWLTTWRSDEQRDIAQARDCLTLARRGALIAKPSQYATCLDDPPHHDAALHHLLDTQLSRPTEQSAIYTQDVDTTPAANNTLSPAEKVFQATHFDFGDKPFVILSGTNEQSGLPLAERTKVNQAMLANQAELAARSSEGRQILIDSSTEYLQLAKPDVVVQAITEVVEKVRKRSAS</sequence>
<accession>A0A370WUG9</accession>
<dbReference type="GO" id="GO:0016020">
    <property type="term" value="C:membrane"/>
    <property type="evidence" value="ECO:0007669"/>
    <property type="project" value="TreeGrafter"/>
</dbReference>
<feature type="domain" description="AB hydrolase-1" evidence="1">
    <location>
        <begin position="118"/>
        <end position="284"/>
    </location>
</feature>
<reference evidence="2 3" key="1">
    <citation type="submission" date="2018-07" db="EMBL/GenBank/DDBJ databases">
        <title>Dyella monticola sp. nov. and Dyella psychrodurans sp. nov. isolated from monsoon evergreen broad-leaved forest soil of Dinghu Mountain, China.</title>
        <authorList>
            <person name="Gao Z."/>
            <person name="Qiu L."/>
        </authorList>
    </citation>
    <scope>NUCLEOTIDE SEQUENCE [LARGE SCALE GENOMIC DNA]</scope>
    <source>
        <strain evidence="2 3">4G-K06</strain>
    </source>
</reference>
<dbReference type="PANTHER" id="PTHR43798:SF33">
    <property type="entry name" value="HYDROLASE, PUTATIVE (AFU_ORTHOLOGUE AFUA_2G14860)-RELATED"/>
    <property type="match status" value="1"/>
</dbReference>
<gene>
    <name evidence="2" type="ORF">DWU98_16445</name>
</gene>
<keyword evidence="2" id="KW-0378">Hydrolase</keyword>
<organism evidence="2 3">
    <name type="scientific">Dyella monticola</name>
    <dbReference type="NCBI Taxonomy" id="1927958"/>
    <lineage>
        <taxon>Bacteria</taxon>
        <taxon>Pseudomonadati</taxon>
        <taxon>Pseudomonadota</taxon>
        <taxon>Gammaproteobacteria</taxon>
        <taxon>Lysobacterales</taxon>
        <taxon>Rhodanobacteraceae</taxon>
        <taxon>Dyella</taxon>
    </lineage>
</organism>
<dbReference type="PANTHER" id="PTHR43798">
    <property type="entry name" value="MONOACYLGLYCEROL LIPASE"/>
    <property type="match status" value="1"/>
</dbReference>
<dbReference type="Gene3D" id="3.40.50.1820">
    <property type="entry name" value="alpha/beta hydrolase"/>
    <property type="match status" value="1"/>
</dbReference>
<proteinExistence type="predicted"/>
<dbReference type="Pfam" id="PF12697">
    <property type="entry name" value="Abhydrolase_6"/>
    <property type="match status" value="1"/>
</dbReference>
<dbReference type="InterPro" id="IPR029058">
    <property type="entry name" value="AB_hydrolase_fold"/>
</dbReference>
<dbReference type="GO" id="GO:0016787">
    <property type="term" value="F:hydrolase activity"/>
    <property type="evidence" value="ECO:0007669"/>
    <property type="project" value="UniProtKB-KW"/>
</dbReference>
<dbReference type="AlphaFoldDB" id="A0A370WUG9"/>
<name>A0A370WUG9_9GAMM</name>